<keyword evidence="4" id="KW-0186">Copper</keyword>
<evidence type="ECO:0000256" key="7">
    <source>
        <dbReference type="SAM" id="SignalP"/>
    </source>
</evidence>
<keyword evidence="6" id="KW-1133">Transmembrane helix</keyword>
<dbReference type="Proteomes" id="UP001501266">
    <property type="component" value="Unassembled WGS sequence"/>
</dbReference>
<dbReference type="InterPro" id="IPR032694">
    <property type="entry name" value="CopC/D"/>
</dbReference>
<comment type="subcellular location">
    <subcellularLocation>
        <location evidence="1">Cell envelope</location>
    </subcellularLocation>
</comment>
<proteinExistence type="predicted"/>
<keyword evidence="6" id="KW-0812">Transmembrane</keyword>
<evidence type="ECO:0000256" key="4">
    <source>
        <dbReference type="ARBA" id="ARBA00023008"/>
    </source>
</evidence>
<dbReference type="RefSeq" id="WP_343917516.1">
    <property type="nucleotide sequence ID" value="NZ_BAAAKK010000001.1"/>
</dbReference>
<sequence length="211" mass="21031">MFAAIIAVGVAVLLPAHASVTGTTPEDGSILTEQPGTLSVTMNEEIIDVPGGEGTNALELTDDAGLHYGDGCVTVAGDTISLDAELGGPGRYTLEYQVVSADGHPVSGQVAFTFEPADDAPAAAGSSSVPTCADTAGAETPAAENAPTDEAAAPLASPTSDPVSSEAPGVDPGTDSFGALPSVAIFVLAGLAVVAFIAYRLNRRRKHIGEA</sequence>
<feature type="chain" id="PRO_5046137035" description="CopC domain-containing protein" evidence="7">
    <location>
        <begin position="19"/>
        <end position="211"/>
    </location>
</feature>
<feature type="domain" description="CopC" evidence="8">
    <location>
        <begin position="17"/>
        <end position="113"/>
    </location>
</feature>
<feature type="transmembrane region" description="Helical" evidence="6">
    <location>
        <begin position="177"/>
        <end position="199"/>
    </location>
</feature>
<dbReference type="SUPFAM" id="SSF81296">
    <property type="entry name" value="E set domains"/>
    <property type="match status" value="1"/>
</dbReference>
<feature type="compositionally biased region" description="Low complexity" evidence="5">
    <location>
        <begin position="135"/>
        <end position="154"/>
    </location>
</feature>
<keyword evidence="10" id="KW-1185">Reference proteome</keyword>
<gene>
    <name evidence="9" type="ORF">GCM10009640_07820</name>
</gene>
<evidence type="ECO:0000313" key="10">
    <source>
        <dbReference type="Proteomes" id="UP001501266"/>
    </source>
</evidence>
<dbReference type="EMBL" id="BAAAKK010000001">
    <property type="protein sequence ID" value="GAA1419663.1"/>
    <property type="molecule type" value="Genomic_DNA"/>
</dbReference>
<evidence type="ECO:0000256" key="5">
    <source>
        <dbReference type="SAM" id="MobiDB-lite"/>
    </source>
</evidence>
<dbReference type="InterPro" id="IPR007348">
    <property type="entry name" value="CopC_dom"/>
</dbReference>
<evidence type="ECO:0000256" key="6">
    <source>
        <dbReference type="SAM" id="Phobius"/>
    </source>
</evidence>
<comment type="caution">
    <text evidence="9">The sequence shown here is derived from an EMBL/GenBank/DDBJ whole genome shotgun (WGS) entry which is preliminary data.</text>
</comment>
<accession>A0ABN1YPX2</accession>
<dbReference type="Pfam" id="PF04234">
    <property type="entry name" value="CopC"/>
    <property type="match status" value="1"/>
</dbReference>
<keyword evidence="2" id="KW-0479">Metal-binding</keyword>
<dbReference type="PANTHER" id="PTHR34820">
    <property type="entry name" value="INNER MEMBRANE PROTEIN YEBZ"/>
    <property type="match status" value="1"/>
</dbReference>
<dbReference type="InterPro" id="IPR014755">
    <property type="entry name" value="Cu-Rt/internalin_Ig-like"/>
</dbReference>
<evidence type="ECO:0000256" key="1">
    <source>
        <dbReference type="ARBA" id="ARBA00004196"/>
    </source>
</evidence>
<feature type="signal peptide" evidence="7">
    <location>
        <begin position="1"/>
        <end position="18"/>
    </location>
</feature>
<dbReference type="Gene3D" id="2.60.40.1220">
    <property type="match status" value="1"/>
</dbReference>
<keyword evidence="6" id="KW-0472">Membrane</keyword>
<name>A0ABN1YPX2_9MICO</name>
<evidence type="ECO:0000313" key="9">
    <source>
        <dbReference type="EMBL" id="GAA1419663.1"/>
    </source>
</evidence>
<evidence type="ECO:0000256" key="3">
    <source>
        <dbReference type="ARBA" id="ARBA00022729"/>
    </source>
</evidence>
<evidence type="ECO:0000256" key="2">
    <source>
        <dbReference type="ARBA" id="ARBA00022723"/>
    </source>
</evidence>
<dbReference type="PANTHER" id="PTHR34820:SF4">
    <property type="entry name" value="INNER MEMBRANE PROTEIN YEBZ"/>
    <property type="match status" value="1"/>
</dbReference>
<keyword evidence="3 7" id="KW-0732">Signal</keyword>
<organism evidence="9 10">
    <name type="scientific">Agrococcus citreus</name>
    <dbReference type="NCBI Taxonomy" id="84643"/>
    <lineage>
        <taxon>Bacteria</taxon>
        <taxon>Bacillati</taxon>
        <taxon>Actinomycetota</taxon>
        <taxon>Actinomycetes</taxon>
        <taxon>Micrococcales</taxon>
        <taxon>Microbacteriaceae</taxon>
        <taxon>Agrococcus</taxon>
    </lineage>
</organism>
<dbReference type="InterPro" id="IPR014756">
    <property type="entry name" value="Ig_E-set"/>
</dbReference>
<feature type="region of interest" description="Disordered" evidence="5">
    <location>
        <begin position="119"/>
        <end position="172"/>
    </location>
</feature>
<reference evidence="9 10" key="1">
    <citation type="journal article" date="2019" name="Int. J. Syst. Evol. Microbiol.">
        <title>The Global Catalogue of Microorganisms (GCM) 10K type strain sequencing project: providing services to taxonomists for standard genome sequencing and annotation.</title>
        <authorList>
            <consortium name="The Broad Institute Genomics Platform"/>
            <consortium name="The Broad Institute Genome Sequencing Center for Infectious Disease"/>
            <person name="Wu L."/>
            <person name="Ma J."/>
        </authorList>
    </citation>
    <scope>NUCLEOTIDE SEQUENCE [LARGE SCALE GENOMIC DNA]</scope>
    <source>
        <strain evidence="9 10">JCM 12398</strain>
    </source>
</reference>
<evidence type="ECO:0000259" key="8">
    <source>
        <dbReference type="Pfam" id="PF04234"/>
    </source>
</evidence>
<protein>
    <recommendedName>
        <fullName evidence="8">CopC domain-containing protein</fullName>
    </recommendedName>
</protein>